<sequence>MWSVTGHIRLDVMVRRVAAADRKTASFMGVPKEDCWSGRKSPYARWGYKRTYEGISRIAKETVKAAMNAEKLGSLKAAKMGAVEHESKWWAEDLVAHYAAWMPWAKAKHPWLGIWLALGWRGRSYPAHQRVVALVTSWMAMIAGATMTGYQRGAERCEAYTAILGCATDAGSREAPFRASTCDALRTLWLLRPRVTTEDAEATGATRVMH</sequence>
<proteinExistence type="predicted"/>
<organism evidence="1 2">
    <name type="scientific">Cymbomonas tetramitiformis</name>
    <dbReference type="NCBI Taxonomy" id="36881"/>
    <lineage>
        <taxon>Eukaryota</taxon>
        <taxon>Viridiplantae</taxon>
        <taxon>Chlorophyta</taxon>
        <taxon>Pyramimonadophyceae</taxon>
        <taxon>Pyramimonadales</taxon>
        <taxon>Pyramimonadaceae</taxon>
        <taxon>Cymbomonas</taxon>
    </lineage>
</organism>
<protein>
    <submittedName>
        <fullName evidence="1">Uncharacterized protein</fullName>
    </submittedName>
</protein>
<reference evidence="1 2" key="1">
    <citation type="journal article" date="2015" name="Genome Biol. Evol.">
        <title>Comparative Genomics of a Bacterivorous Green Alga Reveals Evolutionary Causalities and Consequences of Phago-Mixotrophic Mode of Nutrition.</title>
        <authorList>
            <person name="Burns J.A."/>
            <person name="Paasch A."/>
            <person name="Narechania A."/>
            <person name="Kim E."/>
        </authorList>
    </citation>
    <scope>NUCLEOTIDE SEQUENCE [LARGE SCALE GENOMIC DNA]</scope>
    <source>
        <strain evidence="1 2">PLY_AMNH</strain>
    </source>
</reference>
<accession>A0AAE0FGS5</accession>
<dbReference type="AlphaFoldDB" id="A0AAE0FGS5"/>
<gene>
    <name evidence="1" type="ORF">CYMTET_31854</name>
</gene>
<comment type="caution">
    <text evidence="1">The sequence shown here is derived from an EMBL/GenBank/DDBJ whole genome shotgun (WGS) entry which is preliminary data.</text>
</comment>
<evidence type="ECO:0000313" key="1">
    <source>
        <dbReference type="EMBL" id="KAK3259138.1"/>
    </source>
</evidence>
<name>A0AAE0FGS5_9CHLO</name>
<keyword evidence="2" id="KW-1185">Reference proteome</keyword>
<dbReference type="EMBL" id="LGRX02018955">
    <property type="protein sequence ID" value="KAK3259138.1"/>
    <property type="molecule type" value="Genomic_DNA"/>
</dbReference>
<evidence type="ECO:0000313" key="2">
    <source>
        <dbReference type="Proteomes" id="UP001190700"/>
    </source>
</evidence>
<dbReference type="Proteomes" id="UP001190700">
    <property type="component" value="Unassembled WGS sequence"/>
</dbReference>